<dbReference type="SMART" id="SM00417">
    <property type="entry name" value="H4"/>
    <property type="match status" value="1"/>
</dbReference>
<accession>A0AAV9S9W0</accession>
<dbReference type="PANTHER" id="PTHR14453">
    <property type="entry name" value="PARP/ZINC FINGER CCCH TYPE DOMAIN CONTAINING PROTEIN"/>
    <property type="match status" value="1"/>
</dbReference>
<dbReference type="SUPFAM" id="SSF56399">
    <property type="entry name" value="ADP-ribosylation"/>
    <property type="match status" value="1"/>
</dbReference>
<dbReference type="GO" id="GO:0010629">
    <property type="term" value="P:negative regulation of gene expression"/>
    <property type="evidence" value="ECO:0007669"/>
    <property type="project" value="TreeGrafter"/>
</dbReference>
<feature type="compositionally biased region" description="Polar residues" evidence="14">
    <location>
        <begin position="78"/>
        <end position="100"/>
    </location>
</feature>
<feature type="compositionally biased region" description="Basic and acidic residues" evidence="14">
    <location>
        <begin position="1007"/>
        <end position="1022"/>
    </location>
</feature>
<comment type="similarity">
    <text evidence="4">Belongs to the histone H4 family.</text>
</comment>
<feature type="domain" description="Macro" evidence="16">
    <location>
        <begin position="785"/>
        <end position="972"/>
    </location>
</feature>
<protein>
    <recommendedName>
        <fullName evidence="13">Poly [ADP-ribose] polymerase</fullName>
        <shortName evidence="13">PARP</shortName>
        <ecNumber evidence="13">2.4.2.-</ecNumber>
    </recommendedName>
</protein>
<proteinExistence type="inferred from homology"/>
<dbReference type="GO" id="GO:1990404">
    <property type="term" value="F:NAD+-protein mono-ADP-ribosyltransferase activity"/>
    <property type="evidence" value="ECO:0007669"/>
    <property type="project" value="TreeGrafter"/>
</dbReference>
<dbReference type="InterPro" id="IPR043472">
    <property type="entry name" value="Macro_dom-like"/>
</dbReference>
<evidence type="ECO:0000256" key="10">
    <source>
        <dbReference type="ARBA" id="ARBA00023242"/>
    </source>
</evidence>
<evidence type="ECO:0000313" key="18">
    <source>
        <dbReference type="Proteomes" id="UP001311232"/>
    </source>
</evidence>
<dbReference type="GO" id="GO:0070212">
    <property type="term" value="P:protein poly-ADP-ribosylation"/>
    <property type="evidence" value="ECO:0007669"/>
    <property type="project" value="TreeGrafter"/>
</dbReference>
<evidence type="ECO:0000256" key="8">
    <source>
        <dbReference type="ARBA" id="ARBA00023027"/>
    </source>
</evidence>
<organism evidence="17 18">
    <name type="scientific">Crenichthys baileyi</name>
    <name type="common">White River springfish</name>
    <dbReference type="NCBI Taxonomy" id="28760"/>
    <lineage>
        <taxon>Eukaryota</taxon>
        <taxon>Metazoa</taxon>
        <taxon>Chordata</taxon>
        <taxon>Craniata</taxon>
        <taxon>Vertebrata</taxon>
        <taxon>Euteleostomi</taxon>
        <taxon>Actinopterygii</taxon>
        <taxon>Neopterygii</taxon>
        <taxon>Teleostei</taxon>
        <taxon>Neoteleostei</taxon>
        <taxon>Acanthomorphata</taxon>
        <taxon>Ovalentaria</taxon>
        <taxon>Atherinomorphae</taxon>
        <taxon>Cyprinodontiformes</taxon>
        <taxon>Goodeidae</taxon>
        <taxon>Crenichthys</taxon>
    </lineage>
</organism>
<comment type="subcellular location">
    <subcellularLocation>
        <location evidence="3">Chromosome</location>
    </subcellularLocation>
    <subcellularLocation>
        <location evidence="2">Nucleus</location>
    </subcellularLocation>
</comment>
<keyword evidence="9" id="KW-0238">DNA-binding</keyword>
<keyword evidence="11" id="KW-0544">Nucleosome core</keyword>
<dbReference type="Proteomes" id="UP001311232">
    <property type="component" value="Unassembled WGS sequence"/>
</dbReference>
<feature type="compositionally biased region" description="Gly residues" evidence="14">
    <location>
        <begin position="1023"/>
        <end position="1037"/>
    </location>
</feature>
<dbReference type="EMBL" id="JAHHUM010000644">
    <property type="protein sequence ID" value="KAK5618056.1"/>
    <property type="molecule type" value="Genomic_DNA"/>
</dbReference>
<dbReference type="Pfam" id="PF23085">
    <property type="entry name" value="RRM_PARP14_3"/>
    <property type="match status" value="1"/>
</dbReference>
<evidence type="ECO:0000256" key="1">
    <source>
        <dbReference type="ARBA" id="ARBA00002001"/>
    </source>
</evidence>
<dbReference type="Gene3D" id="3.90.228.10">
    <property type="match status" value="1"/>
</dbReference>
<keyword evidence="5" id="KW-0158">Chromosome</keyword>
<dbReference type="Pfam" id="PF00644">
    <property type="entry name" value="PARP"/>
    <property type="match status" value="1"/>
</dbReference>
<dbReference type="Gene3D" id="3.40.220.10">
    <property type="entry name" value="Leucine Aminopeptidase, subunit E, domain 1"/>
    <property type="match status" value="3"/>
</dbReference>
<dbReference type="PROSITE" id="PS51059">
    <property type="entry name" value="PARP_CATALYTIC"/>
    <property type="match status" value="1"/>
</dbReference>
<dbReference type="InterPro" id="IPR009072">
    <property type="entry name" value="Histone-fold"/>
</dbReference>
<evidence type="ECO:0000256" key="12">
    <source>
        <dbReference type="ARBA" id="ARBA00024347"/>
    </source>
</evidence>
<dbReference type="SUPFAM" id="SSF47113">
    <property type="entry name" value="Histone-fold"/>
    <property type="match status" value="1"/>
</dbReference>
<dbReference type="InterPro" id="IPR057049">
    <property type="entry name" value="PARP14_KH_8"/>
</dbReference>
<keyword evidence="7 13" id="KW-0808">Transferase</keyword>
<evidence type="ECO:0000256" key="3">
    <source>
        <dbReference type="ARBA" id="ARBA00004286"/>
    </source>
</evidence>
<dbReference type="InterPro" id="IPR001951">
    <property type="entry name" value="Histone_H4"/>
</dbReference>
<feature type="domain" description="Macro" evidence="16">
    <location>
        <begin position="1278"/>
        <end position="1455"/>
    </location>
</feature>
<dbReference type="InterPro" id="IPR052056">
    <property type="entry name" value="Mono-ARTD/PARP"/>
</dbReference>
<dbReference type="Pfam" id="PF23084">
    <property type="entry name" value="KH_PARP14_1"/>
    <property type="match status" value="1"/>
</dbReference>
<feature type="region of interest" description="Disordered" evidence="14">
    <location>
        <begin position="78"/>
        <end position="135"/>
    </location>
</feature>
<dbReference type="Pfam" id="PF23252">
    <property type="entry name" value="KH_PARP14_5"/>
    <property type="match status" value="1"/>
</dbReference>
<dbReference type="GO" id="GO:0005737">
    <property type="term" value="C:cytoplasm"/>
    <property type="evidence" value="ECO:0007669"/>
    <property type="project" value="TreeGrafter"/>
</dbReference>
<dbReference type="InterPro" id="IPR057045">
    <property type="entry name" value="PARP14_KH_3"/>
</dbReference>
<dbReference type="Gene3D" id="1.10.20.10">
    <property type="entry name" value="Histone, subunit A"/>
    <property type="match status" value="1"/>
</dbReference>
<keyword evidence="6 13" id="KW-0328">Glycosyltransferase</keyword>
<feature type="domain" description="PARP catalytic" evidence="15">
    <location>
        <begin position="1681"/>
        <end position="1896"/>
    </location>
</feature>
<dbReference type="PROSITE" id="PS51154">
    <property type="entry name" value="MACRO"/>
    <property type="match status" value="3"/>
</dbReference>
<evidence type="ECO:0000256" key="14">
    <source>
        <dbReference type="SAM" id="MobiDB-lite"/>
    </source>
</evidence>
<evidence type="ECO:0000256" key="9">
    <source>
        <dbReference type="ARBA" id="ARBA00023125"/>
    </source>
</evidence>
<evidence type="ECO:0000256" key="2">
    <source>
        <dbReference type="ARBA" id="ARBA00004123"/>
    </source>
</evidence>
<evidence type="ECO:0000256" key="7">
    <source>
        <dbReference type="ARBA" id="ARBA00022679"/>
    </source>
</evidence>
<dbReference type="Pfam" id="PF23251">
    <property type="entry name" value="KH_PARP14_4"/>
    <property type="match status" value="1"/>
</dbReference>
<dbReference type="CDD" id="cd02907">
    <property type="entry name" value="Macro_Af1521_BAL-like"/>
    <property type="match status" value="1"/>
</dbReference>
<dbReference type="InterPro" id="IPR057043">
    <property type="entry name" value="PARP14_KH_2"/>
</dbReference>
<feature type="compositionally biased region" description="Polar residues" evidence="14">
    <location>
        <begin position="125"/>
        <end position="135"/>
    </location>
</feature>
<dbReference type="Pfam" id="PF23245">
    <property type="entry name" value="RRM_PARP14_2"/>
    <property type="match status" value="1"/>
</dbReference>
<dbReference type="EC" id="2.4.2.-" evidence="13"/>
<dbReference type="Pfam" id="PF23254">
    <property type="entry name" value="KH_PARP14_8"/>
    <property type="match status" value="1"/>
</dbReference>
<feature type="region of interest" description="Disordered" evidence="14">
    <location>
        <begin position="1882"/>
        <end position="1915"/>
    </location>
</feature>
<dbReference type="Gene3D" id="3.30.720.50">
    <property type="match status" value="1"/>
</dbReference>
<evidence type="ECO:0000256" key="11">
    <source>
        <dbReference type="ARBA" id="ARBA00023269"/>
    </source>
</evidence>
<dbReference type="GO" id="GO:0003950">
    <property type="term" value="F:NAD+ poly-ADP-ribosyltransferase activity"/>
    <property type="evidence" value="ECO:0007669"/>
    <property type="project" value="UniProtKB-UniRule"/>
</dbReference>
<keyword evidence="18" id="KW-1185">Reference proteome</keyword>
<gene>
    <name evidence="17" type="ORF">CRENBAI_022944</name>
</gene>
<evidence type="ECO:0000256" key="6">
    <source>
        <dbReference type="ARBA" id="ARBA00022676"/>
    </source>
</evidence>
<dbReference type="InterPro" id="IPR012317">
    <property type="entry name" value="Poly(ADP-ribose)pol_cat_dom"/>
</dbReference>
<dbReference type="Pfam" id="PF23249">
    <property type="entry name" value="KH_PARP14_3"/>
    <property type="match status" value="1"/>
</dbReference>
<evidence type="ECO:0000313" key="17">
    <source>
        <dbReference type="EMBL" id="KAK5618056.1"/>
    </source>
</evidence>
<reference evidence="17 18" key="1">
    <citation type="submission" date="2021-06" db="EMBL/GenBank/DDBJ databases">
        <authorList>
            <person name="Palmer J.M."/>
        </authorList>
    </citation>
    <scope>NUCLEOTIDE SEQUENCE [LARGE SCALE GENOMIC DNA]</scope>
    <source>
        <strain evidence="17 18">MEX-2019</strain>
        <tissue evidence="17">Muscle</tissue>
    </source>
</reference>
<name>A0AAV9S9W0_9TELE</name>
<evidence type="ECO:0000259" key="16">
    <source>
        <dbReference type="PROSITE" id="PS51154"/>
    </source>
</evidence>
<dbReference type="GO" id="GO:0030527">
    <property type="term" value="F:structural constituent of chromatin"/>
    <property type="evidence" value="ECO:0007669"/>
    <property type="project" value="InterPro"/>
</dbReference>
<dbReference type="InterPro" id="IPR057044">
    <property type="entry name" value="PARP14_KH_1"/>
</dbReference>
<dbReference type="Pfam" id="PF22005">
    <property type="entry name" value="WWE_1"/>
    <property type="match status" value="1"/>
</dbReference>
<comment type="function">
    <text evidence="1">Core component of nucleosome. Nucleosomes wrap and compact DNA into chromatin, limiting DNA accessibility to the cellular machineries which require DNA as a template. Histones thereby play a central role in transcription regulation, DNA repair, DNA replication and chromosomal stability. DNA accessibility is regulated via a complex set of post-translational modifications of histones, also called histone code, and nucleosome remodeling.</text>
</comment>
<comment type="similarity">
    <text evidence="12">Belongs to the ARTD/PARP family.</text>
</comment>
<sequence>MADSECPPVTVEGNWSSVQNKTVRNKLQLYFQSKKKSSGGECRVEVEEEAPRASVFFRLEEVRERVLAKKHHEINVDNQTLKLQLSSGPESGPSQTPTNNSDDGSDSAADSKNQRSEPEPEEGASATNQRNSQSDLSAAAVLENISENLSKDFLQMLVESISGLDENDFSLEIIWESNMAVVTFSSPADVEKFVSVSQTNSKMKKHGLTARPLGAAKSVRMESLPPTVVKDMIELWFEKNWELPEHVVMIPEEQAAIASFKDPKVVESICIKEDHLMQSISVKLYPYYESLGTALYGKERPAWKIPEPFTEKVNHVIWKFLLLKKMLKSINEQMRPHFCSVDLDNPEVKLSPLPGLLRQKGLTAKDIDNWATAAQIAFCKLMSQFSAFESDVNAEAWKYAEKEVRLVVKEDALVAFNPSRDVVTIAGRADDIKKIRAPVEKIILKFMSHNERQTKSLSEGMDISPAYYYILNDEGLQKAALDISSELKVLYNEGTGKLTITGLPAEVFKTKSWILERNLKMKQKQLNVPSSLLEYLRSVDPIDMSKSLFTSQGISAVYGIDTKGIFLLGSSDRALADAESKMKKDLLVQTLDVKDQEVLNLQNWMDLCRDILDTYNCSNKKTVIIWIHPGRRDKVSVVGFSNPVKEVSLSLKQFIENYSQVREIFRVESCAVVQFIEKKKHDTWSRIVNDNTVSVMFDPERPKIIISGARLRAQNAKSNFQELANALFTDTLTVDKPGAKKYFQSQGSMFMSPIMAEFNCVVMLQPEIQDDEEEEERNFEGETGVCYCKVQTTNGVLISVSRADICCFKVDVVVNAANEELQHIGGLALALLKAAGPKLQRISDDHVAKHGKLRPGEAIVTDACSLPCKYVVHAVGPRYSDSDKKTSIFRLKSAVKESLKQAEMIKCSTIAMPAISSGVFGFPVELCTETIAQAVREYCDNPTGPGSLTEVHLVDNNDATVRVMAAAVNKEFFDLGPTMTVPQETGREYRGAAGGPQRGRGRGPQSAERRGGRGGGGERDGGRGFADGGGRGRGGYQGAHNSRAPNRHGADGGSGRLEQITPGGLKIVLRQGNIQNQTTDVIVNTVADNMNLNQGAVSKAISEAAGENLQLAILTEAGASTLQFGDVVVTDGYNLRCQKVYHAACPMWDKGGGQAEKELTDIIIYCLETAEKHQMASLSFPAIGTGNLSFPRDLVSKVLLKEIHLFSRRSSPRHLKEVVIVVHPSDTQSVDCFTREFRGQAAPRTIQHDRNRSAGQQQPGQSQQTSASSSFSTVLSPSLGVYQMQMGQLTLEVSSGDITKEACDAIVNSSNQNFSLQAGVSKAILDSAGPTVVLECATIVNSPGYVARAMIMTSGGLLPSRNIIHIVGQNDADKIKDMVQGVLKLCEQQKFSSVAFPALGTGQGGVKPSVVADAMVGAVVDFVRKKHPKSVCSVKILIFQTAMVTEFHNSMKKRQGQEVEEKSIFHRIKDSVTSFLGLGAEQQSSTDFVLERQEFDPAVFQLCADNQRNLSMAKKRINEVVLMEQAQRTIIDQYINQFTQDNISELEALQRKLTVSIHLQRGQEDQEPRIHLEGLTRDVSTAESDIRNIIRRVERNENLKNKAILVSGLVEWKFQHRNGSVVPFDLFTNLQLEEALERKTTVKIKINNEEFYADPALKRAISTNRKKQMELERKDLRVRDDPLPQHWDDMQGNIVKLVPLTAGAQEYNDVLADVTKNGLSLNIIQIERVQNETLWQSYQLLKKQMEVKNKHTNNEQQLYHGTGASSIDLINSKGFNRSYAGAHGAMYGNGSYFAVDPAYSAGGYAKPDHQGHKRMYQARVLVGDHTQGRSGMIAPPAKSGIKLYQVPTDPKAVSTTISHPPSHTLTVVSYIVATAALGQTDRSEAAIRSAPPGPPTTISRQGGEEESTMKRKGRNCPRRKVLRDNMRLISSSNILHLARRGGVKQIAYEVYEEVRGVLKVFLENLIRDAVILAEYKRRKTVTSMDVLYALRRHGRTLYGFKG</sequence>
<keyword evidence="10" id="KW-0539">Nucleus</keyword>
<dbReference type="Pfam" id="PF23253">
    <property type="entry name" value="KH_PARP14_6"/>
    <property type="match status" value="1"/>
</dbReference>
<evidence type="ECO:0000256" key="13">
    <source>
        <dbReference type="RuleBase" id="RU362114"/>
    </source>
</evidence>
<feature type="domain" description="Macro" evidence="16">
    <location>
        <begin position="1054"/>
        <end position="1241"/>
    </location>
</feature>
<feature type="region of interest" description="Disordered" evidence="14">
    <location>
        <begin position="977"/>
        <end position="1058"/>
    </location>
</feature>
<dbReference type="InterPro" id="IPR054596">
    <property type="entry name" value="PARP14_WWE"/>
</dbReference>
<dbReference type="InterPro" id="IPR057046">
    <property type="entry name" value="PARP14_KH_4"/>
</dbReference>
<dbReference type="InterPro" id="IPR037197">
    <property type="entry name" value="WWE_dom_sf"/>
</dbReference>
<dbReference type="Gene3D" id="3.30.70.330">
    <property type="match status" value="2"/>
</dbReference>
<dbReference type="InterPro" id="IPR057050">
    <property type="entry name" value="RRM_PARP14_2"/>
</dbReference>
<dbReference type="Pfam" id="PF23222">
    <property type="entry name" value="RRM_PARP14_1"/>
    <property type="match status" value="1"/>
</dbReference>
<dbReference type="GO" id="GO:0003714">
    <property type="term" value="F:transcription corepressor activity"/>
    <property type="evidence" value="ECO:0007669"/>
    <property type="project" value="TreeGrafter"/>
</dbReference>
<dbReference type="GO" id="GO:0046982">
    <property type="term" value="F:protein heterodimerization activity"/>
    <property type="evidence" value="ECO:0007669"/>
    <property type="project" value="InterPro"/>
</dbReference>
<dbReference type="Pfam" id="PF01661">
    <property type="entry name" value="Macro"/>
    <property type="match status" value="3"/>
</dbReference>
<dbReference type="InterPro" id="IPR057051">
    <property type="entry name" value="PARP14_RPM_1"/>
</dbReference>
<dbReference type="GO" id="GO:0000786">
    <property type="term" value="C:nucleosome"/>
    <property type="evidence" value="ECO:0007669"/>
    <property type="project" value="UniProtKB-KW"/>
</dbReference>
<evidence type="ECO:0000256" key="4">
    <source>
        <dbReference type="ARBA" id="ARBA00006564"/>
    </source>
</evidence>
<dbReference type="SMART" id="SM00506">
    <property type="entry name" value="A1pp"/>
    <property type="match status" value="3"/>
</dbReference>
<dbReference type="InterPro" id="IPR002589">
    <property type="entry name" value="Macro_dom"/>
</dbReference>
<dbReference type="InterPro" id="IPR057047">
    <property type="entry name" value="PARP14_KH_5"/>
</dbReference>
<dbReference type="GO" id="GO:0003677">
    <property type="term" value="F:DNA binding"/>
    <property type="evidence" value="ECO:0007669"/>
    <property type="project" value="UniProtKB-KW"/>
</dbReference>
<feature type="compositionally biased region" description="Low complexity" evidence="14">
    <location>
        <begin position="1253"/>
        <end position="1269"/>
    </location>
</feature>
<evidence type="ECO:0000259" key="15">
    <source>
        <dbReference type="PROSITE" id="PS51059"/>
    </source>
</evidence>
<dbReference type="InterPro" id="IPR012677">
    <property type="entry name" value="Nucleotide-bd_a/b_plait_sf"/>
</dbReference>
<dbReference type="GO" id="GO:0005634">
    <property type="term" value="C:nucleus"/>
    <property type="evidence" value="ECO:0007669"/>
    <property type="project" value="UniProtKB-SubCell"/>
</dbReference>
<dbReference type="CDD" id="cd22912">
    <property type="entry name" value="HFD_H4"/>
    <property type="match status" value="1"/>
</dbReference>
<keyword evidence="8 13" id="KW-0520">NAD</keyword>
<dbReference type="PANTHER" id="PTHR14453:SF106">
    <property type="entry name" value="POLY [ADP-RIBOSE] POLYMERASE"/>
    <property type="match status" value="1"/>
</dbReference>
<dbReference type="SUPFAM" id="SSF52949">
    <property type="entry name" value="Macro domain-like"/>
    <property type="match status" value="3"/>
</dbReference>
<evidence type="ECO:0000256" key="5">
    <source>
        <dbReference type="ARBA" id="ARBA00022454"/>
    </source>
</evidence>
<feature type="region of interest" description="Disordered" evidence="14">
    <location>
        <begin position="1243"/>
        <end position="1269"/>
    </location>
</feature>
<dbReference type="CDD" id="cd02903">
    <property type="entry name" value="Macro_BAL-like"/>
    <property type="match status" value="2"/>
</dbReference>
<comment type="caution">
    <text evidence="17">The sequence shown here is derived from an EMBL/GenBank/DDBJ whole genome shotgun (WGS) entry which is preliminary data.</text>
</comment>
<dbReference type="Pfam" id="PF23248">
    <property type="entry name" value="KH_PARP14_2"/>
    <property type="match status" value="1"/>
</dbReference>
<dbReference type="InterPro" id="IPR057048">
    <property type="entry name" value="PARP14_KH_6"/>
</dbReference>